<dbReference type="EMBL" id="QVFD01000004">
    <property type="protein sequence ID" value="RGC48876.1"/>
    <property type="molecule type" value="Genomic_DNA"/>
</dbReference>
<dbReference type="PANTHER" id="PTHR43090">
    <property type="entry name" value="1-(5-PHOSPHORIBOSYL)-5-[(5-PHOSPHORIBOSYLAMINO)METHYLIDENEAMINO] IMIDAZOLE-4-CARBOXAMIDE ISOMERASE"/>
    <property type="match status" value="1"/>
</dbReference>
<evidence type="ECO:0000313" key="11">
    <source>
        <dbReference type="EMBL" id="RGB77644.1"/>
    </source>
</evidence>
<comment type="pathway">
    <text evidence="3 9">Amino-acid biosynthesis; L-histidine biosynthesis; L-histidine from 5-phospho-alpha-D-ribose 1-diphosphate: step 4/9.</text>
</comment>
<dbReference type="EMBL" id="QVEP01000033">
    <property type="protein sequence ID" value="RGB77644.1"/>
    <property type="molecule type" value="Genomic_DNA"/>
</dbReference>
<keyword evidence="7 9" id="KW-0368">Histidine biosynthesis</keyword>
<gene>
    <name evidence="9" type="primary">hisA</name>
    <name evidence="11" type="ORF">DW070_12195</name>
    <name evidence="12" type="ORF">DW747_06295</name>
</gene>
<organism evidence="12 14">
    <name type="scientific">Coprococcus catus</name>
    <dbReference type="NCBI Taxonomy" id="116085"/>
    <lineage>
        <taxon>Bacteria</taxon>
        <taxon>Bacillati</taxon>
        <taxon>Bacillota</taxon>
        <taxon>Clostridia</taxon>
        <taxon>Lachnospirales</taxon>
        <taxon>Lachnospiraceae</taxon>
        <taxon>Coprococcus</taxon>
    </lineage>
</organism>
<dbReference type="InterPro" id="IPR011060">
    <property type="entry name" value="RibuloseP-bd_barrel"/>
</dbReference>
<comment type="caution">
    <text evidence="12">The sequence shown here is derived from an EMBL/GenBank/DDBJ whole genome shotgun (WGS) entry which is preliminary data.</text>
</comment>
<evidence type="ECO:0000313" key="13">
    <source>
        <dbReference type="Proteomes" id="UP000260773"/>
    </source>
</evidence>
<evidence type="ECO:0000313" key="12">
    <source>
        <dbReference type="EMBL" id="RGC48876.1"/>
    </source>
</evidence>
<comment type="similarity">
    <text evidence="4 9 10">Belongs to the HisA/HisF family.</text>
</comment>
<evidence type="ECO:0000256" key="10">
    <source>
        <dbReference type="RuleBase" id="RU003657"/>
    </source>
</evidence>
<dbReference type="Pfam" id="PF00977">
    <property type="entry name" value="His_biosynth"/>
    <property type="match status" value="1"/>
</dbReference>
<dbReference type="InterPro" id="IPR023016">
    <property type="entry name" value="HisA/PriA"/>
</dbReference>
<keyword evidence="8 9" id="KW-0413">Isomerase</keyword>
<proteinExistence type="inferred from homology"/>
<comment type="subcellular location">
    <subcellularLocation>
        <location evidence="2 9">Cytoplasm</location>
    </subcellularLocation>
</comment>
<dbReference type="Proteomes" id="UP000260773">
    <property type="component" value="Unassembled WGS sequence"/>
</dbReference>
<dbReference type="HAMAP" id="MF_01014">
    <property type="entry name" value="HisA"/>
    <property type="match status" value="1"/>
</dbReference>
<dbReference type="InterPro" id="IPR044524">
    <property type="entry name" value="Isoase_HisA-like"/>
</dbReference>
<keyword evidence="6 9" id="KW-0028">Amino-acid biosynthesis</keyword>
<keyword evidence="14" id="KW-1185">Reference proteome</keyword>
<evidence type="ECO:0000256" key="7">
    <source>
        <dbReference type="ARBA" id="ARBA00023102"/>
    </source>
</evidence>
<dbReference type="SUPFAM" id="SSF51366">
    <property type="entry name" value="Ribulose-phoshate binding barrel"/>
    <property type="match status" value="1"/>
</dbReference>
<comment type="caution">
    <text evidence="9">Lacks conserved residue(s) required for the propagation of feature annotation.</text>
</comment>
<dbReference type="OrthoDB" id="9807749at2"/>
<dbReference type="GO" id="GO:0000162">
    <property type="term" value="P:L-tryptophan biosynthetic process"/>
    <property type="evidence" value="ECO:0007669"/>
    <property type="project" value="TreeGrafter"/>
</dbReference>
<dbReference type="GO" id="GO:0005737">
    <property type="term" value="C:cytoplasm"/>
    <property type="evidence" value="ECO:0007669"/>
    <property type="project" value="UniProtKB-SubCell"/>
</dbReference>
<evidence type="ECO:0000256" key="5">
    <source>
        <dbReference type="ARBA" id="ARBA00022490"/>
    </source>
</evidence>
<dbReference type="RefSeq" id="WP_117528759.1">
    <property type="nucleotide sequence ID" value="NZ_JAQCWV010000001.1"/>
</dbReference>
<dbReference type="GO" id="GO:0003949">
    <property type="term" value="F:1-(5-phosphoribosyl)-5-[(5-phosphoribosylamino)methylideneamino]imidazole-4-carboxamide isomerase activity"/>
    <property type="evidence" value="ECO:0007669"/>
    <property type="project" value="UniProtKB-UniRule"/>
</dbReference>
<sequence length="246" mass="27117">MAVRIYPAIHISGGRCINELPDGITRGRILTSQPLEMARRWQDQGAECLHVVDLDGADSGTSVNGTVIREILENVHIPVQVGGGIRSIKDIDQYMNIGVHRVVIGTQAIENPVLIKEAVHLFGSDKILVSIDAKDGLIATEGRKKFSHYNATTVASNMKAMGIESVIYTDILRRGLYNGAGIMQAREIAQKLHMKVIYSGGIVTLKDIEAFTDMPMEGIIIGRALYESRLKLSEAIEVCRWHERSI</sequence>
<evidence type="ECO:0000256" key="6">
    <source>
        <dbReference type="ARBA" id="ARBA00022605"/>
    </source>
</evidence>
<dbReference type="AlphaFoldDB" id="A0A3E2XPB0"/>
<accession>A0A3E2XPB0</accession>
<dbReference type="Gene3D" id="3.20.20.70">
    <property type="entry name" value="Aldolase class I"/>
    <property type="match status" value="1"/>
</dbReference>
<dbReference type="Proteomes" id="UP000261231">
    <property type="component" value="Unassembled WGS sequence"/>
</dbReference>
<keyword evidence="5 9" id="KW-0963">Cytoplasm</keyword>
<reference evidence="13 14" key="1">
    <citation type="submission" date="2018-08" db="EMBL/GenBank/DDBJ databases">
        <title>A genome reference for cultivated species of the human gut microbiota.</title>
        <authorList>
            <person name="Zou Y."/>
            <person name="Xue W."/>
            <person name="Luo G."/>
        </authorList>
    </citation>
    <scope>NUCLEOTIDE SEQUENCE [LARGE SCALE GENOMIC DNA]</scope>
    <source>
        <strain evidence="11 13">AF45-17</strain>
        <strain evidence="12 14">AM28-39</strain>
    </source>
</reference>
<dbReference type="EC" id="5.3.1.16" evidence="9"/>
<evidence type="ECO:0000256" key="1">
    <source>
        <dbReference type="ARBA" id="ARBA00000901"/>
    </source>
</evidence>
<dbReference type="InterPro" id="IPR013785">
    <property type="entry name" value="Aldolase_TIM"/>
</dbReference>
<evidence type="ECO:0000256" key="8">
    <source>
        <dbReference type="ARBA" id="ARBA00023235"/>
    </source>
</evidence>
<dbReference type="UniPathway" id="UPA00031">
    <property type="reaction ID" value="UER00009"/>
</dbReference>
<dbReference type="PANTHER" id="PTHR43090:SF2">
    <property type="entry name" value="1-(5-PHOSPHORIBOSYL)-5-[(5-PHOSPHORIBOSYLAMINO)METHYLIDENEAMINO] IMIDAZOLE-4-CARBOXAMIDE ISOMERASE"/>
    <property type="match status" value="1"/>
</dbReference>
<dbReference type="CDD" id="cd04732">
    <property type="entry name" value="HisA"/>
    <property type="match status" value="1"/>
</dbReference>
<evidence type="ECO:0000256" key="3">
    <source>
        <dbReference type="ARBA" id="ARBA00005133"/>
    </source>
</evidence>
<name>A0A3E2XPB0_9FIRM</name>
<protein>
    <recommendedName>
        <fullName evidence="9">1-(5-phosphoribosyl)-5-[(5-phosphoribosylamino)methylideneamino] imidazole-4-carboxamide isomerase</fullName>
        <ecNumber evidence="9">5.3.1.16</ecNumber>
    </recommendedName>
    <alternativeName>
        <fullName evidence="9">Phosphoribosylformimino-5-aminoimidazole carboxamide ribotide isomerase</fullName>
    </alternativeName>
</protein>
<dbReference type="InterPro" id="IPR006062">
    <property type="entry name" value="His_biosynth"/>
</dbReference>
<evidence type="ECO:0000256" key="9">
    <source>
        <dbReference type="HAMAP-Rule" id="MF_01014"/>
    </source>
</evidence>
<feature type="active site" description="Proton donor" evidence="9">
    <location>
        <position position="132"/>
    </location>
</feature>
<dbReference type="FunFam" id="3.20.20.70:FF:000009">
    <property type="entry name" value="1-(5-phosphoribosyl)-5-[(5-phosphoribosylamino)methylideneamino] imidazole-4-carboxamide isomerase"/>
    <property type="match status" value="1"/>
</dbReference>
<dbReference type="GO" id="GO:0000105">
    <property type="term" value="P:L-histidine biosynthetic process"/>
    <property type="evidence" value="ECO:0007669"/>
    <property type="project" value="UniProtKB-UniRule"/>
</dbReference>
<comment type="catalytic activity">
    <reaction evidence="1 9">
        <text>1-(5-phospho-beta-D-ribosyl)-5-[(5-phospho-beta-D-ribosylamino)methylideneamino]imidazole-4-carboxamide = 5-[(5-phospho-1-deoxy-D-ribulos-1-ylimino)methylamino]-1-(5-phospho-beta-D-ribosyl)imidazole-4-carboxamide</text>
        <dbReference type="Rhea" id="RHEA:15469"/>
        <dbReference type="ChEBI" id="CHEBI:58435"/>
        <dbReference type="ChEBI" id="CHEBI:58525"/>
        <dbReference type="EC" id="5.3.1.16"/>
    </reaction>
</comment>
<evidence type="ECO:0000313" key="14">
    <source>
        <dbReference type="Proteomes" id="UP000261231"/>
    </source>
</evidence>
<evidence type="ECO:0000256" key="2">
    <source>
        <dbReference type="ARBA" id="ARBA00004496"/>
    </source>
</evidence>
<evidence type="ECO:0000256" key="4">
    <source>
        <dbReference type="ARBA" id="ARBA00009667"/>
    </source>
</evidence>